<dbReference type="AlphaFoldDB" id="A0A3M8BPR5"/>
<evidence type="ECO:0000313" key="2">
    <source>
        <dbReference type="Proteomes" id="UP000282028"/>
    </source>
</evidence>
<dbReference type="Proteomes" id="UP000282028">
    <property type="component" value="Unassembled WGS sequence"/>
</dbReference>
<proteinExistence type="predicted"/>
<evidence type="ECO:0000313" key="1">
    <source>
        <dbReference type="EMBL" id="RNB65401.1"/>
    </source>
</evidence>
<protein>
    <submittedName>
        <fullName evidence="1">Uncharacterized protein</fullName>
    </submittedName>
</protein>
<sequence>MEKAIVFYKTRGKDQDEINQRQQTINEFISKKGWQLSKVVHDLEEFNGELLSGDYQYSVLYNTTDIRDFMERTHVYIINIRQGMKIYSAFLNMDITPAHLRKKFGVKLSTNNEDQRKN</sequence>
<keyword evidence="2" id="KW-1185">Reference proteome</keyword>
<accession>A0A3M8BPR5</accession>
<organism evidence="1 2">
    <name type="scientific">Brevibacillus invocatus</name>
    <dbReference type="NCBI Taxonomy" id="173959"/>
    <lineage>
        <taxon>Bacteria</taxon>
        <taxon>Bacillati</taxon>
        <taxon>Bacillota</taxon>
        <taxon>Bacilli</taxon>
        <taxon>Bacillales</taxon>
        <taxon>Paenibacillaceae</taxon>
        <taxon>Brevibacillus</taxon>
    </lineage>
</organism>
<name>A0A3M8BPR5_9BACL</name>
<reference evidence="1 2" key="1">
    <citation type="submission" date="2018-10" db="EMBL/GenBank/DDBJ databases">
        <title>Phylogenomics of Brevibacillus.</title>
        <authorList>
            <person name="Dunlap C."/>
        </authorList>
    </citation>
    <scope>NUCLEOTIDE SEQUENCE [LARGE SCALE GENOMIC DNA]</scope>
    <source>
        <strain evidence="1 2">JCM 12215</strain>
    </source>
</reference>
<dbReference type="RefSeq" id="WP_122911369.1">
    <property type="nucleotide sequence ID" value="NZ_CBCSBE010000061.1"/>
</dbReference>
<gene>
    <name evidence="1" type="ORF">EDM52_23725</name>
</gene>
<dbReference type="OrthoDB" id="9870609at2"/>
<comment type="caution">
    <text evidence="1">The sequence shown here is derived from an EMBL/GenBank/DDBJ whole genome shotgun (WGS) entry which is preliminary data.</text>
</comment>
<dbReference type="EMBL" id="RHHR01000075">
    <property type="protein sequence ID" value="RNB65401.1"/>
    <property type="molecule type" value="Genomic_DNA"/>
</dbReference>